<dbReference type="EMBL" id="CP059165">
    <property type="protein sequence ID" value="QLL09867.1"/>
    <property type="molecule type" value="Genomic_DNA"/>
</dbReference>
<dbReference type="Pfam" id="PF11625">
    <property type="entry name" value="DUF3253"/>
    <property type="match status" value="1"/>
</dbReference>
<dbReference type="Gene3D" id="1.10.10.10">
    <property type="entry name" value="Winged helix-like DNA-binding domain superfamily/Winged helix DNA-binding domain"/>
    <property type="match status" value="1"/>
</dbReference>
<dbReference type="AlphaFoldDB" id="A0A7D6E1D7"/>
<dbReference type="KEGG" id="mgor:H0P51_14035"/>
<dbReference type="InterPro" id="IPR036390">
    <property type="entry name" value="WH_DNA-bd_sf"/>
</dbReference>
<dbReference type="SUPFAM" id="SSF46785">
    <property type="entry name" value="Winged helix' DNA-binding domain"/>
    <property type="match status" value="1"/>
</dbReference>
<name>A0A7D6E1D7_9MYCO</name>
<accession>A0A7D6E1D7</accession>
<organism evidence="1 2">
    <name type="scientific">Mycobacterium vicinigordonae</name>
    <dbReference type="NCBI Taxonomy" id="1719132"/>
    <lineage>
        <taxon>Bacteria</taxon>
        <taxon>Bacillati</taxon>
        <taxon>Actinomycetota</taxon>
        <taxon>Actinomycetes</taxon>
        <taxon>Mycobacteriales</taxon>
        <taxon>Mycobacteriaceae</taxon>
        <taxon>Mycobacterium</taxon>
    </lineage>
</organism>
<sequence>MRSISSICAAAIILADWPNLDRHNVIDRARAELRHALEEGGPARADAEFALGNGPVEQRLRSAILALATRRGPQRTICPSDAARAVGGKSWRALTGDARELARELAKSGAVQITQRGEVLDADGPWRGPIRIGITGN</sequence>
<protein>
    <submittedName>
        <fullName evidence="1">DUF3253 domain-containing protein</fullName>
    </submittedName>
</protein>
<evidence type="ECO:0000313" key="1">
    <source>
        <dbReference type="EMBL" id="QLL09867.1"/>
    </source>
</evidence>
<keyword evidence="2" id="KW-1185">Reference proteome</keyword>
<reference evidence="1" key="1">
    <citation type="submission" date="2020-07" db="EMBL/GenBank/DDBJ databases">
        <title>Description of Mycobacterium gordonae subsp. intergordonae subsp.nov. and Mycobacterium gordonae subsp. gordonae subsp. nov.</title>
        <authorList>
            <person name="Huang H."/>
        </authorList>
    </citation>
    <scope>NUCLEOTIDE SEQUENCE [LARGE SCALE GENOMIC DNA]</scope>
    <source>
        <strain evidence="1">24T</strain>
    </source>
</reference>
<reference evidence="1" key="2">
    <citation type="submission" date="2020-07" db="EMBL/GenBank/DDBJ databases">
        <authorList>
            <person name="Yu X."/>
        </authorList>
    </citation>
    <scope>NUCLEOTIDE SEQUENCE [LARGE SCALE GENOMIC DNA]</scope>
    <source>
        <strain evidence="1">24T</strain>
    </source>
</reference>
<dbReference type="InterPro" id="IPR021660">
    <property type="entry name" value="DUF3253"/>
</dbReference>
<gene>
    <name evidence="1" type="ORF">H0P51_14035</name>
</gene>
<dbReference type="Proteomes" id="UP000510682">
    <property type="component" value="Chromosome"/>
</dbReference>
<evidence type="ECO:0000313" key="2">
    <source>
        <dbReference type="Proteomes" id="UP000510682"/>
    </source>
</evidence>
<proteinExistence type="predicted"/>
<dbReference type="InterPro" id="IPR036388">
    <property type="entry name" value="WH-like_DNA-bd_sf"/>
</dbReference>